<dbReference type="AlphaFoldDB" id="A0A8H7GYA6"/>
<sequence>MNSKNIFSPDKVVPFADCDYYVDNSLPVNESSGEPSVVSRAGGELIVDSAWEILVCEGIINPDGAHSSLGRILYVPEFARGMVPYHIEKMDYCVVKRR</sequence>
<proteinExistence type="predicted"/>
<gene>
    <name evidence="1" type="ORF">HF325_000589</name>
</gene>
<accession>A0A8H7GYA6</accession>
<name>A0A8H7GYA6_9ASCO</name>
<comment type="caution">
    <text evidence="1">The sequence shown here is derived from an EMBL/GenBank/DDBJ whole genome shotgun (WGS) entry which is preliminary data.</text>
</comment>
<dbReference type="Proteomes" id="UP000649328">
    <property type="component" value="Unassembled WGS sequence"/>
</dbReference>
<organism evidence="1 2">
    <name type="scientific">Metschnikowia pulcherrima</name>
    <dbReference type="NCBI Taxonomy" id="27326"/>
    <lineage>
        <taxon>Eukaryota</taxon>
        <taxon>Fungi</taxon>
        <taxon>Dikarya</taxon>
        <taxon>Ascomycota</taxon>
        <taxon>Saccharomycotina</taxon>
        <taxon>Pichiomycetes</taxon>
        <taxon>Metschnikowiaceae</taxon>
        <taxon>Metschnikowia</taxon>
    </lineage>
</organism>
<keyword evidence="2" id="KW-1185">Reference proteome</keyword>
<reference evidence="1" key="1">
    <citation type="submission" date="2020-10" db="EMBL/GenBank/DDBJ databases">
        <title>The Whole-Genome Sequence of Metschnikowia persimmonesis, a Novel Endophytic Yeast Species Isolated from Medicinal Plant Diospyros kaki Thumb.</title>
        <authorList>
            <person name="Rahmat E."/>
            <person name="Kang Y."/>
        </authorList>
    </citation>
    <scope>NUCLEOTIDE SEQUENCE</scope>
    <source>
        <strain evidence="1">KIOM G15050</strain>
    </source>
</reference>
<protein>
    <submittedName>
        <fullName evidence="1">Uncharacterized protein</fullName>
    </submittedName>
</protein>
<dbReference type="EMBL" id="JACBPP010000001">
    <property type="protein sequence ID" value="KAF8005132.1"/>
    <property type="molecule type" value="Genomic_DNA"/>
</dbReference>
<evidence type="ECO:0000313" key="2">
    <source>
        <dbReference type="Proteomes" id="UP000649328"/>
    </source>
</evidence>
<evidence type="ECO:0000313" key="1">
    <source>
        <dbReference type="EMBL" id="KAF8005132.1"/>
    </source>
</evidence>